<accession>A0A941DM55</accession>
<dbReference type="NCBIfam" id="NF040504">
    <property type="entry name" value="resist_ArsN1b"/>
    <property type="match status" value="1"/>
</dbReference>
<keyword evidence="5" id="KW-1185">Reference proteome</keyword>
<reference evidence="4" key="1">
    <citation type="submission" date="2021-04" db="EMBL/GenBank/DDBJ databases">
        <title>novel species isolated from subtropical streams in China.</title>
        <authorList>
            <person name="Lu H."/>
        </authorList>
    </citation>
    <scope>NUCLEOTIDE SEQUENCE</scope>
    <source>
        <strain evidence="4">LFS511W</strain>
    </source>
</reference>
<feature type="domain" description="N-acetyltransferase" evidence="3">
    <location>
        <begin position="8"/>
        <end position="170"/>
    </location>
</feature>
<dbReference type="GO" id="GO:0016747">
    <property type="term" value="F:acyltransferase activity, transferring groups other than amino-acyl groups"/>
    <property type="evidence" value="ECO:0007669"/>
    <property type="project" value="InterPro"/>
</dbReference>
<name>A0A941DM55_9BURK</name>
<dbReference type="EMBL" id="JAGSPN010000004">
    <property type="protein sequence ID" value="MBR7782062.1"/>
    <property type="molecule type" value="Genomic_DNA"/>
</dbReference>
<evidence type="ECO:0000259" key="3">
    <source>
        <dbReference type="PROSITE" id="PS51186"/>
    </source>
</evidence>
<dbReference type="Pfam" id="PF13420">
    <property type="entry name" value="Acetyltransf_4"/>
    <property type="match status" value="1"/>
</dbReference>
<dbReference type="InterPro" id="IPR000182">
    <property type="entry name" value="GNAT_dom"/>
</dbReference>
<dbReference type="Gene3D" id="3.40.630.30">
    <property type="match status" value="1"/>
</dbReference>
<gene>
    <name evidence="4" type="ORF">KDM89_07920</name>
</gene>
<evidence type="ECO:0000256" key="1">
    <source>
        <dbReference type="ARBA" id="ARBA00022679"/>
    </source>
</evidence>
<dbReference type="PROSITE" id="PS51186">
    <property type="entry name" value="GNAT"/>
    <property type="match status" value="1"/>
</dbReference>
<keyword evidence="2" id="KW-0012">Acyltransferase</keyword>
<dbReference type="AlphaFoldDB" id="A0A941DM55"/>
<proteinExistence type="predicted"/>
<organism evidence="4 5">
    <name type="scientific">Undibacterium luofuense</name>
    <dbReference type="NCBI Taxonomy" id="2828733"/>
    <lineage>
        <taxon>Bacteria</taxon>
        <taxon>Pseudomonadati</taxon>
        <taxon>Pseudomonadota</taxon>
        <taxon>Betaproteobacteria</taxon>
        <taxon>Burkholderiales</taxon>
        <taxon>Oxalobacteraceae</taxon>
        <taxon>Undibacterium</taxon>
    </lineage>
</organism>
<dbReference type="PANTHER" id="PTHR43072">
    <property type="entry name" value="N-ACETYLTRANSFERASE"/>
    <property type="match status" value="1"/>
</dbReference>
<protein>
    <submittedName>
        <fullName evidence="4">N-acetyltransferase</fullName>
    </submittedName>
</protein>
<dbReference type="Proteomes" id="UP000680067">
    <property type="component" value="Unassembled WGS sequence"/>
</dbReference>
<dbReference type="CDD" id="cd04301">
    <property type="entry name" value="NAT_SF"/>
    <property type="match status" value="1"/>
</dbReference>
<keyword evidence="1" id="KW-0808">Transferase</keyword>
<dbReference type="RefSeq" id="WP_212687398.1">
    <property type="nucleotide sequence ID" value="NZ_JAGSPN010000004.1"/>
</dbReference>
<dbReference type="InterPro" id="IPR016181">
    <property type="entry name" value="Acyl_CoA_acyltransferase"/>
</dbReference>
<evidence type="ECO:0000256" key="2">
    <source>
        <dbReference type="ARBA" id="ARBA00023315"/>
    </source>
</evidence>
<dbReference type="PANTHER" id="PTHR43072:SF23">
    <property type="entry name" value="UPF0039 PROTEIN C11D3.02C"/>
    <property type="match status" value="1"/>
</dbReference>
<sequence length="174" mass="19057">METHASALQIRAVSTADAAAIAAIYNHYVLNTTISFEEQAVTESQMAGRISACLEAGFPWLVAETEDGIAGYAYATKWRERPAYRHSVETSVYLDPAKTGRGAGRQLYTALLRQLRDSGRRTVIAGIAQPNPASVGLHEALGFVPAAMFKEVGFKQNQWLDVGYWQLPLHAFQA</sequence>
<dbReference type="SUPFAM" id="SSF55729">
    <property type="entry name" value="Acyl-CoA N-acyltransferases (Nat)"/>
    <property type="match status" value="1"/>
</dbReference>
<evidence type="ECO:0000313" key="4">
    <source>
        <dbReference type="EMBL" id="MBR7782062.1"/>
    </source>
</evidence>
<evidence type="ECO:0000313" key="5">
    <source>
        <dbReference type="Proteomes" id="UP000680067"/>
    </source>
</evidence>
<comment type="caution">
    <text evidence="4">The sequence shown here is derived from an EMBL/GenBank/DDBJ whole genome shotgun (WGS) entry which is preliminary data.</text>
</comment>